<feature type="transmembrane region" description="Helical" evidence="1">
    <location>
        <begin position="7"/>
        <end position="30"/>
    </location>
</feature>
<reference evidence="2" key="1">
    <citation type="submission" date="2018-02" db="EMBL/GenBank/DDBJ databases">
        <title>Rhizophora mucronata_Transcriptome.</title>
        <authorList>
            <person name="Meera S.P."/>
            <person name="Sreeshan A."/>
            <person name="Augustine A."/>
        </authorList>
    </citation>
    <scope>NUCLEOTIDE SEQUENCE</scope>
    <source>
        <tissue evidence="2">Leaf</tissue>
    </source>
</reference>
<organism evidence="2">
    <name type="scientific">Rhizophora mucronata</name>
    <name type="common">Asiatic mangrove</name>
    <dbReference type="NCBI Taxonomy" id="61149"/>
    <lineage>
        <taxon>Eukaryota</taxon>
        <taxon>Viridiplantae</taxon>
        <taxon>Streptophyta</taxon>
        <taxon>Embryophyta</taxon>
        <taxon>Tracheophyta</taxon>
        <taxon>Spermatophyta</taxon>
        <taxon>Magnoliopsida</taxon>
        <taxon>eudicotyledons</taxon>
        <taxon>Gunneridae</taxon>
        <taxon>Pentapetalae</taxon>
        <taxon>rosids</taxon>
        <taxon>fabids</taxon>
        <taxon>Malpighiales</taxon>
        <taxon>Rhizophoraceae</taxon>
        <taxon>Rhizophora</taxon>
    </lineage>
</organism>
<keyword evidence="1" id="KW-1133">Transmembrane helix</keyword>
<sequence>MFFFAKTVFIPLVLMSVDHLCLTLVVFVSAK</sequence>
<proteinExistence type="predicted"/>
<evidence type="ECO:0000313" key="2">
    <source>
        <dbReference type="EMBL" id="MBX37605.1"/>
    </source>
</evidence>
<name>A0A2P2N5A4_RHIMU</name>
<keyword evidence="1" id="KW-0812">Transmembrane</keyword>
<dbReference type="EMBL" id="GGEC01057121">
    <property type="protein sequence ID" value="MBX37605.1"/>
    <property type="molecule type" value="Transcribed_RNA"/>
</dbReference>
<dbReference type="AlphaFoldDB" id="A0A2P2N5A4"/>
<protein>
    <submittedName>
        <fullName evidence="2">Uncharacterized protein</fullName>
    </submittedName>
</protein>
<keyword evidence="1" id="KW-0472">Membrane</keyword>
<evidence type="ECO:0000256" key="1">
    <source>
        <dbReference type="SAM" id="Phobius"/>
    </source>
</evidence>
<accession>A0A2P2N5A4</accession>